<keyword evidence="2" id="KW-0732">Signal</keyword>
<keyword evidence="5" id="KW-1185">Reference proteome</keyword>
<protein>
    <submittedName>
        <fullName evidence="4">Pimeloyl-ACP methyl ester carboxylesterase</fullName>
    </submittedName>
</protein>
<dbReference type="Proteomes" id="UP000295560">
    <property type="component" value="Unassembled WGS sequence"/>
</dbReference>
<feature type="signal peptide" evidence="2">
    <location>
        <begin position="1"/>
        <end position="34"/>
    </location>
</feature>
<dbReference type="GO" id="GO:0003824">
    <property type="term" value="F:catalytic activity"/>
    <property type="evidence" value="ECO:0007669"/>
    <property type="project" value="UniProtKB-ARBA"/>
</dbReference>
<proteinExistence type="predicted"/>
<reference evidence="4 5" key="1">
    <citation type="submission" date="2019-03" db="EMBL/GenBank/DDBJ databases">
        <title>Sequencing the genomes of 1000 actinobacteria strains.</title>
        <authorList>
            <person name="Klenk H.-P."/>
        </authorList>
    </citation>
    <scope>NUCLEOTIDE SEQUENCE [LARGE SCALE GENOMIC DNA]</scope>
    <source>
        <strain evidence="4 5">DSM 44969</strain>
    </source>
</reference>
<name>A0A4V6NDD9_PSEEN</name>
<evidence type="ECO:0000256" key="2">
    <source>
        <dbReference type="SAM" id="SignalP"/>
    </source>
</evidence>
<dbReference type="EMBL" id="SMFZ01000002">
    <property type="protein sequence ID" value="TCK20686.1"/>
    <property type="molecule type" value="Genomic_DNA"/>
</dbReference>
<feature type="chain" id="PRO_5020821011" evidence="2">
    <location>
        <begin position="35"/>
        <end position="457"/>
    </location>
</feature>
<evidence type="ECO:0000313" key="5">
    <source>
        <dbReference type="Proteomes" id="UP000295560"/>
    </source>
</evidence>
<feature type="compositionally biased region" description="Low complexity" evidence="1">
    <location>
        <begin position="33"/>
        <end position="50"/>
    </location>
</feature>
<feature type="region of interest" description="Disordered" evidence="1">
    <location>
        <begin position="33"/>
        <end position="60"/>
    </location>
</feature>
<organism evidence="4 5">
    <name type="scientific">Pseudonocardia endophytica</name>
    <dbReference type="NCBI Taxonomy" id="401976"/>
    <lineage>
        <taxon>Bacteria</taxon>
        <taxon>Bacillati</taxon>
        <taxon>Actinomycetota</taxon>
        <taxon>Actinomycetes</taxon>
        <taxon>Pseudonocardiales</taxon>
        <taxon>Pseudonocardiaceae</taxon>
        <taxon>Pseudonocardia</taxon>
    </lineage>
</organism>
<dbReference type="InterPro" id="IPR029058">
    <property type="entry name" value="AB_hydrolase_fold"/>
</dbReference>
<dbReference type="Gene3D" id="3.40.50.1820">
    <property type="entry name" value="alpha/beta hydrolase"/>
    <property type="match status" value="1"/>
</dbReference>
<evidence type="ECO:0000259" key="3">
    <source>
        <dbReference type="Pfam" id="PF12697"/>
    </source>
</evidence>
<feature type="region of interest" description="Disordered" evidence="1">
    <location>
        <begin position="433"/>
        <end position="457"/>
    </location>
</feature>
<evidence type="ECO:0000256" key="1">
    <source>
        <dbReference type="SAM" id="MobiDB-lite"/>
    </source>
</evidence>
<comment type="caution">
    <text evidence="4">The sequence shown here is derived from an EMBL/GenBank/DDBJ whole genome shotgun (WGS) entry which is preliminary data.</text>
</comment>
<dbReference type="Pfam" id="PF12697">
    <property type="entry name" value="Abhydrolase_6"/>
    <property type="match status" value="1"/>
</dbReference>
<gene>
    <name evidence="4" type="ORF">EV378_4647</name>
</gene>
<feature type="domain" description="AB hydrolase-1" evidence="3">
    <location>
        <begin position="125"/>
        <end position="406"/>
    </location>
</feature>
<dbReference type="InterPro" id="IPR000073">
    <property type="entry name" value="AB_hydrolase_1"/>
</dbReference>
<dbReference type="SUPFAM" id="SSF53474">
    <property type="entry name" value="alpha/beta-Hydrolases"/>
    <property type="match status" value="1"/>
</dbReference>
<dbReference type="AlphaFoldDB" id="A0A4V6NDD9"/>
<evidence type="ECO:0000313" key="4">
    <source>
        <dbReference type="EMBL" id="TCK20686.1"/>
    </source>
</evidence>
<accession>A0A4V6NDD9</accession>
<sequence length="457" mass="47796">MRVLKALAASRRARVVVALGVVGAVALSTGPALAESSSSAGSPAAESSSSRDYGTPTAEPGKVCPFTGDIPVSVPAVNSPVGAPEVGVGGLSLPAPAVPSYLYGELCMSESSLASARDGKPPAVLVLVHGITYGTWYWDLPYESDTYSAVDYITKHGYATLNIDRLGEGRSDHPASALVTNDTNAETVHQLVQKLRGGEIGEIPFGHVGLVGHSYGTVTTWLETAKHNDADMVIGTGYGNRFKADAGVQLFSGLQPASTVPVTAGEPWALDPGYLQPRPGSRAEPLYNVENTDPGVMATDEKLANTVTAEELGLFAVREYDGTAKNIKIPTFLVNGEKDTIFCGPNEIACTTSGTTEDGPEALEEKAEALQQYEAPGFGPQACLRAASIPDMGHDTNLHLNAQQTFAQIVYFADQAMGTGGEKSADYRANCATGRPSLSDRLPETGRVVPPTDLLGS</sequence>